<protein>
    <submittedName>
        <fullName evidence="1">Putative movement protein</fullName>
    </submittedName>
</protein>
<keyword evidence="2" id="KW-1185">Reference proteome</keyword>
<dbReference type="Proteomes" id="UP000502018">
    <property type="component" value="Segment"/>
</dbReference>
<proteinExistence type="predicted"/>
<dbReference type="KEGG" id="vg:65101816"/>
<accession>A0A1D8FVH3</accession>
<name>A0A1D8FVH3_9RHAB</name>
<gene>
    <name evidence="1" type="primary">Y</name>
</gene>
<sequence length="287" mass="32698">MADLRSFSMKDKKLSKDGMDIALPVKTAAVKRLGVVRRIMGSMGSDAKSFVRLTKFCIIWKPTCPPESPGTFAFEFYYESGDAKHVILKGKGMIGHAVKIIINTSIYINKEQLRNCPYKVNIIPGTSSDEILGSIVFDMYVSGFENYPKNGVRNVNISVEPPTWHGMPSIFYQLNPQGDQFSSNITSIIPILDEFRESYPNVIKKITRKDDMDIIDMMVLKYMLNDDEMDKVKFLEDGLRPGYTMSSDDMLYYMTLFTRFNMSSYRPFASEITGELNKETQSSTTRF</sequence>
<evidence type="ECO:0000313" key="1">
    <source>
        <dbReference type="EMBL" id="AOT55659.1"/>
    </source>
</evidence>
<reference evidence="1" key="1">
    <citation type="submission" date="2016-07" db="EMBL/GenBank/DDBJ databases">
        <title>Characterization of a nucleorhabdovirus from Physostegia.</title>
        <authorList>
            <person name="Menzel W."/>
            <person name="Richert-Poeggeler K."/>
            <person name="Winter S."/>
            <person name="Knierim D."/>
        </authorList>
    </citation>
    <scope>NUCLEOTIDE SEQUENCE [LARGE SCALE GENOMIC DNA]</scope>
    <source>
        <strain evidence="1">PV-1182</strain>
    </source>
</reference>
<organism evidence="1">
    <name type="scientific">Physostegia chlorotic mottle virus</name>
    <dbReference type="NCBI Taxonomy" id="1905830"/>
    <lineage>
        <taxon>Viruses</taxon>
        <taxon>Riboviria</taxon>
        <taxon>Orthornavirae</taxon>
        <taxon>Negarnaviricota</taxon>
        <taxon>Haploviricotina</taxon>
        <taxon>Monjiviricetes</taxon>
        <taxon>Mononegavirales</taxon>
        <taxon>Rhabdoviridae</taxon>
        <taxon>Betarhabdovirinae</taxon>
        <taxon>Alphanucleorhabdovirus</taxon>
        <taxon>Alphanucleorhabdovirus physostegiae</taxon>
    </lineage>
</organism>
<dbReference type="EMBL" id="KX636164">
    <property type="protein sequence ID" value="AOT55659.1"/>
    <property type="molecule type" value="Viral_cRNA"/>
</dbReference>
<dbReference type="RefSeq" id="YP_010086599.1">
    <property type="nucleotide sequence ID" value="NC_055466.1"/>
</dbReference>
<dbReference type="GeneID" id="65101816"/>
<evidence type="ECO:0000313" key="2">
    <source>
        <dbReference type="Proteomes" id="UP000502018"/>
    </source>
</evidence>